<keyword evidence="3 6" id="KW-0187">Copper transport</keyword>
<keyword evidence="6" id="KW-0186">Copper</keyword>
<keyword evidence="6" id="KW-0406">Ion transport</keyword>
<dbReference type="GO" id="GO:0005375">
    <property type="term" value="F:copper ion transmembrane transporter activity"/>
    <property type="evidence" value="ECO:0007669"/>
    <property type="project" value="UniProtKB-UniRule"/>
</dbReference>
<evidence type="ECO:0000256" key="4">
    <source>
        <dbReference type="ARBA" id="ARBA00022989"/>
    </source>
</evidence>
<feature type="transmembrane region" description="Helical" evidence="6">
    <location>
        <begin position="108"/>
        <end position="127"/>
    </location>
</feature>
<organism evidence="7">
    <name type="scientific">Rhizophora mucronata</name>
    <name type="common">Asiatic mangrove</name>
    <dbReference type="NCBI Taxonomy" id="61149"/>
    <lineage>
        <taxon>Eukaryota</taxon>
        <taxon>Viridiplantae</taxon>
        <taxon>Streptophyta</taxon>
        <taxon>Embryophyta</taxon>
        <taxon>Tracheophyta</taxon>
        <taxon>Spermatophyta</taxon>
        <taxon>Magnoliopsida</taxon>
        <taxon>eudicotyledons</taxon>
        <taxon>Gunneridae</taxon>
        <taxon>Pentapetalae</taxon>
        <taxon>rosids</taxon>
        <taxon>fabids</taxon>
        <taxon>Malpighiales</taxon>
        <taxon>Rhizophoraceae</taxon>
        <taxon>Rhizophora</taxon>
    </lineage>
</organism>
<dbReference type="InterPro" id="IPR007274">
    <property type="entry name" value="Cop_transporter"/>
</dbReference>
<comment type="subcellular location">
    <subcellularLocation>
        <location evidence="6">Membrane</location>
        <topology evidence="6">Multi-pass membrane protein</topology>
    </subcellularLocation>
</comment>
<dbReference type="PANTHER" id="PTHR12483">
    <property type="entry name" value="SOLUTE CARRIER FAMILY 31 COPPER TRANSPORTERS"/>
    <property type="match status" value="1"/>
</dbReference>
<evidence type="ECO:0000256" key="5">
    <source>
        <dbReference type="ARBA" id="ARBA00023136"/>
    </source>
</evidence>
<feature type="transmembrane region" description="Helical" evidence="6">
    <location>
        <begin position="24"/>
        <end position="44"/>
    </location>
</feature>
<dbReference type="AlphaFoldDB" id="A0A2P2QRJ1"/>
<dbReference type="PANTHER" id="PTHR12483:SF92">
    <property type="entry name" value="COPPER TRANSPORT PROTEIN"/>
    <property type="match status" value="1"/>
</dbReference>
<keyword evidence="5 6" id="KW-0472">Membrane</keyword>
<proteinExistence type="inferred from homology"/>
<dbReference type="EMBL" id="GGEC01089162">
    <property type="protein sequence ID" value="MBX69646.1"/>
    <property type="molecule type" value="Transcribed_RNA"/>
</dbReference>
<evidence type="ECO:0000256" key="6">
    <source>
        <dbReference type="RuleBase" id="RU367022"/>
    </source>
</evidence>
<name>A0A2P2QRJ1_RHIMU</name>
<dbReference type="GO" id="GO:0005886">
    <property type="term" value="C:plasma membrane"/>
    <property type="evidence" value="ECO:0007669"/>
    <property type="project" value="TreeGrafter"/>
</dbReference>
<keyword evidence="2 6" id="KW-0812">Transmembrane</keyword>
<evidence type="ECO:0000313" key="7">
    <source>
        <dbReference type="EMBL" id="MBX69646.1"/>
    </source>
</evidence>
<keyword evidence="6" id="KW-0813">Transport</keyword>
<evidence type="ECO:0000256" key="2">
    <source>
        <dbReference type="ARBA" id="ARBA00022692"/>
    </source>
</evidence>
<comment type="similarity">
    <text evidence="1 6">Belongs to the copper transporter (Ctr) (TC 1.A.56) family. SLC31A subfamily.</text>
</comment>
<sequence>MMHMTFYWGRQVTLLVDSWRTTTWLQYSLTLLACLLASALYQYLENRRMRLKVITSAANSAAVPIQQPLLFSQLTGRKKCWLGRVAGALLFGLNAAIGYLLMLSVMSFNGGVFLAVVAGLAIGYLFFRGEDENLMLVDNPCACA</sequence>
<evidence type="ECO:0000256" key="3">
    <source>
        <dbReference type="ARBA" id="ARBA00022796"/>
    </source>
</evidence>
<feature type="transmembrane region" description="Helical" evidence="6">
    <location>
        <begin position="81"/>
        <end position="102"/>
    </location>
</feature>
<protein>
    <recommendedName>
        <fullName evidence="6">Copper transport protein</fullName>
    </recommendedName>
</protein>
<evidence type="ECO:0000256" key="1">
    <source>
        <dbReference type="ARBA" id="ARBA00006921"/>
    </source>
</evidence>
<accession>A0A2P2QRJ1</accession>
<reference evidence="7" key="1">
    <citation type="submission" date="2018-02" db="EMBL/GenBank/DDBJ databases">
        <title>Rhizophora mucronata_Transcriptome.</title>
        <authorList>
            <person name="Meera S.P."/>
            <person name="Sreeshan A."/>
            <person name="Augustine A."/>
        </authorList>
    </citation>
    <scope>NUCLEOTIDE SEQUENCE</scope>
    <source>
        <tissue evidence="7">Leaf</tissue>
    </source>
</reference>
<dbReference type="Pfam" id="PF04145">
    <property type="entry name" value="Ctr"/>
    <property type="match status" value="1"/>
</dbReference>
<keyword evidence="4 6" id="KW-1133">Transmembrane helix</keyword>